<dbReference type="SUPFAM" id="SSF81923">
    <property type="entry name" value="Double Clp-N motif"/>
    <property type="match status" value="1"/>
</dbReference>
<organism evidence="11">
    <name type="scientific">Pelagomonas calceolata</name>
    <dbReference type="NCBI Taxonomy" id="35677"/>
    <lineage>
        <taxon>Eukaryota</taxon>
        <taxon>Sar</taxon>
        <taxon>Stramenopiles</taxon>
        <taxon>Ochrophyta</taxon>
        <taxon>Pelagophyceae</taxon>
        <taxon>Pelagomonadales</taxon>
        <taxon>Pelagomonadaceae</taxon>
        <taxon>Pelagomonas</taxon>
    </lineage>
</organism>
<dbReference type="GO" id="GO:0005737">
    <property type="term" value="C:cytoplasm"/>
    <property type="evidence" value="ECO:0007669"/>
    <property type="project" value="TreeGrafter"/>
</dbReference>
<dbReference type="InterPro" id="IPR050130">
    <property type="entry name" value="ClpA_ClpB"/>
</dbReference>
<evidence type="ECO:0000259" key="10">
    <source>
        <dbReference type="PROSITE" id="PS51903"/>
    </source>
</evidence>
<accession>A0A7S3ZN79</accession>
<comment type="similarity">
    <text evidence="1 7">Belongs to the ClpA/ClpB family.</text>
</comment>
<dbReference type="PANTHER" id="PTHR11638:SF18">
    <property type="entry name" value="HEAT SHOCK PROTEIN 104"/>
    <property type="match status" value="1"/>
</dbReference>
<dbReference type="SUPFAM" id="SSF52540">
    <property type="entry name" value="P-loop containing nucleoside triphosphate hydrolases"/>
    <property type="match status" value="2"/>
</dbReference>
<protein>
    <recommendedName>
        <fullName evidence="10">Clp R domain-containing protein</fullName>
    </recommendedName>
</protein>
<evidence type="ECO:0000256" key="5">
    <source>
        <dbReference type="ARBA" id="ARBA00023186"/>
    </source>
</evidence>
<dbReference type="InterPro" id="IPR019489">
    <property type="entry name" value="Clp_ATPase_C"/>
</dbReference>
<dbReference type="GO" id="GO:0034605">
    <property type="term" value="P:cellular response to heat"/>
    <property type="evidence" value="ECO:0007669"/>
    <property type="project" value="TreeGrafter"/>
</dbReference>
<evidence type="ECO:0000313" key="12">
    <source>
        <dbReference type="EMBL" id="CAH0377104.1"/>
    </source>
</evidence>
<keyword evidence="5 7" id="KW-0143">Chaperone</keyword>
<evidence type="ECO:0000256" key="4">
    <source>
        <dbReference type="ARBA" id="ARBA00022840"/>
    </source>
</evidence>
<keyword evidence="2 6" id="KW-0677">Repeat</keyword>
<feature type="domain" description="Clp R" evidence="10">
    <location>
        <begin position="3"/>
        <end position="146"/>
    </location>
</feature>
<feature type="coiled-coil region" evidence="8">
    <location>
        <begin position="400"/>
        <end position="434"/>
    </location>
</feature>
<dbReference type="Pfam" id="PF07724">
    <property type="entry name" value="AAA_2"/>
    <property type="match status" value="1"/>
</dbReference>
<dbReference type="EMBL" id="CAKKNE010000005">
    <property type="protein sequence ID" value="CAH0377104.1"/>
    <property type="molecule type" value="Genomic_DNA"/>
</dbReference>
<dbReference type="InterPro" id="IPR027417">
    <property type="entry name" value="P-loop_NTPase"/>
</dbReference>
<dbReference type="InterPro" id="IPR003959">
    <property type="entry name" value="ATPase_AAA_core"/>
</dbReference>
<dbReference type="Pfam" id="PF17871">
    <property type="entry name" value="AAA_lid_9"/>
    <property type="match status" value="1"/>
</dbReference>
<keyword evidence="4 7" id="KW-0067">ATP-binding</keyword>
<reference evidence="12" key="2">
    <citation type="submission" date="2021-11" db="EMBL/GenBank/DDBJ databases">
        <authorList>
            <consortium name="Genoscope - CEA"/>
            <person name="William W."/>
        </authorList>
    </citation>
    <scope>NUCLEOTIDE SEQUENCE</scope>
</reference>
<evidence type="ECO:0000256" key="3">
    <source>
        <dbReference type="ARBA" id="ARBA00022741"/>
    </source>
</evidence>
<dbReference type="EMBL" id="HBIW01004986">
    <property type="protein sequence ID" value="CAE0688638.1"/>
    <property type="molecule type" value="Transcribed_RNA"/>
</dbReference>
<evidence type="ECO:0000313" key="11">
    <source>
        <dbReference type="EMBL" id="CAE0688638.1"/>
    </source>
</evidence>
<dbReference type="CDD" id="cd19499">
    <property type="entry name" value="RecA-like_ClpB_Hsp104-like"/>
    <property type="match status" value="1"/>
</dbReference>
<feature type="coiled-coil region" evidence="8">
    <location>
        <begin position="461"/>
        <end position="522"/>
    </location>
</feature>
<evidence type="ECO:0000256" key="1">
    <source>
        <dbReference type="ARBA" id="ARBA00008675"/>
    </source>
</evidence>
<name>A0A7S3ZN79_9STRA</name>
<reference evidence="11" key="1">
    <citation type="submission" date="2021-01" db="EMBL/GenBank/DDBJ databases">
        <authorList>
            <person name="Corre E."/>
            <person name="Pelletier E."/>
            <person name="Niang G."/>
            <person name="Scheremetjew M."/>
            <person name="Finn R."/>
            <person name="Kale V."/>
            <person name="Holt S."/>
            <person name="Cochrane G."/>
            <person name="Meng A."/>
            <person name="Brown T."/>
            <person name="Cohen L."/>
        </authorList>
    </citation>
    <scope>NUCLEOTIDE SEQUENCE</scope>
    <source>
        <strain evidence="11">CCMP1756</strain>
    </source>
</reference>
<dbReference type="Proteomes" id="UP000789595">
    <property type="component" value="Unassembled WGS sequence"/>
</dbReference>
<dbReference type="PROSITE" id="PS00870">
    <property type="entry name" value="CLPAB_1"/>
    <property type="match status" value="1"/>
</dbReference>
<evidence type="ECO:0000256" key="7">
    <source>
        <dbReference type="RuleBase" id="RU004432"/>
    </source>
</evidence>
<sequence>MAANNFTEATSKTLNAAVELATSKGHALVEPAHVAAKLFASGELGDRVAKKAGVDAAALRDRLAAAVDARPAQSPRPPSASPSTDLRKALESAAKIAEKQGDTLIAQDTLALALFDDRKVKQAVGDVAAMREAIKAMRCGRKVDSEHAESSFDALEKYGYDLVAAAADGKIDPVVGRDDEIRRAVQILARRTKNNPCLVGEPGVGKTAIAEGLALRIVEDDVPESLRGVGLRTLDLGALVAGAKYRGEFEERLKSVLAEVKAAPAPGVILFIDEIHTVLGAGKTDGAMDAANLLKPLLARGELRVVGATTCDEYREHVEKDSAFERRFQKVSVGEPSVDATVSILRGLRERYEAHHGVSIHDAALVSAAQLAGRYITGRFLPDKAIDVVDEAAAARRVQLDSKPEELDALERRAAALEVEAVSLKREKDKASKKRLSEVQQLLENLRDVEIAPLQARWDAERAKADEHKDAQEKLERLKAKAAAARRQGDYERLADLEYGAIPELEKKLQQLAENAMDVDSEDKMVSDVVTVDDVAAVVARWTGVPVSKLAESERSKLLALAHRLKERVVGQDKALEDVSAAIVRARAGLARPDAPLGSFLFCGPTGVGKTETAKALASELFDDPKHALVRLDMSEYSEAHSVSRLVGAPPGYVGHDKGGQLTEAVRKRPFCVVLLDEIEKAHSAVIRVLLQLLDDGRLTDSRGRVVDFTQCVVIMTSNVGATGDLQNALRAAFPPEFINRLSSVCSFTSLSKANLRLIVHKAVRATRARLAAAADADLRLSDTAADHILRESYDPAYGARPVERYVETVLVTELSRLLLGGGVPRGSVVHVDHAMGELTYLVRTTSTAGG</sequence>
<dbReference type="SMART" id="SM01086">
    <property type="entry name" value="ClpB_D2-small"/>
    <property type="match status" value="1"/>
</dbReference>
<dbReference type="InterPro" id="IPR004176">
    <property type="entry name" value="Clp_R_N"/>
</dbReference>
<dbReference type="Gene3D" id="1.10.1780.10">
    <property type="entry name" value="Clp, N-terminal domain"/>
    <property type="match status" value="1"/>
</dbReference>
<dbReference type="FunFam" id="3.40.50.300:FF:000120">
    <property type="entry name" value="ATP-dependent chaperone ClpB"/>
    <property type="match status" value="1"/>
</dbReference>
<dbReference type="PROSITE" id="PS00871">
    <property type="entry name" value="CLPAB_2"/>
    <property type="match status" value="1"/>
</dbReference>
<dbReference type="OrthoDB" id="47330at2759"/>
<dbReference type="CDD" id="cd00009">
    <property type="entry name" value="AAA"/>
    <property type="match status" value="1"/>
</dbReference>
<keyword evidence="13" id="KW-1185">Reference proteome</keyword>
<dbReference type="Pfam" id="PF10431">
    <property type="entry name" value="ClpB_D2-small"/>
    <property type="match status" value="1"/>
</dbReference>
<dbReference type="Gene3D" id="3.40.50.300">
    <property type="entry name" value="P-loop containing nucleotide triphosphate hydrolases"/>
    <property type="match status" value="3"/>
</dbReference>
<dbReference type="AlphaFoldDB" id="A0A7S3ZN79"/>
<dbReference type="SMART" id="SM00382">
    <property type="entry name" value="AAA"/>
    <property type="match status" value="2"/>
</dbReference>
<dbReference type="InterPro" id="IPR018368">
    <property type="entry name" value="ClpA/B_CS1"/>
</dbReference>
<dbReference type="Pfam" id="PF00004">
    <property type="entry name" value="AAA"/>
    <property type="match status" value="1"/>
</dbReference>
<keyword evidence="8" id="KW-0175">Coiled coil</keyword>
<evidence type="ECO:0000256" key="2">
    <source>
        <dbReference type="ARBA" id="ARBA00022737"/>
    </source>
</evidence>
<dbReference type="FunFam" id="3.40.50.300:FF:000025">
    <property type="entry name" value="ATP-dependent Clp protease subunit"/>
    <property type="match status" value="1"/>
</dbReference>
<dbReference type="PRINTS" id="PR00300">
    <property type="entry name" value="CLPPROTEASEA"/>
</dbReference>
<gene>
    <name evidence="11" type="ORF">PCAL00307_LOCUS4072</name>
    <name evidence="12" type="ORF">PECAL_5P16850</name>
</gene>
<dbReference type="InterPro" id="IPR003593">
    <property type="entry name" value="AAA+_ATPase"/>
</dbReference>
<dbReference type="InterPro" id="IPR041546">
    <property type="entry name" value="ClpA/ClpB_AAA_lid"/>
</dbReference>
<evidence type="ECO:0000313" key="13">
    <source>
        <dbReference type="Proteomes" id="UP000789595"/>
    </source>
</evidence>
<dbReference type="Gene3D" id="1.10.8.60">
    <property type="match status" value="1"/>
</dbReference>
<dbReference type="Pfam" id="PF02861">
    <property type="entry name" value="Clp_N"/>
    <property type="match status" value="1"/>
</dbReference>
<proteinExistence type="inferred from homology"/>
<feature type="region of interest" description="Disordered" evidence="9">
    <location>
        <begin position="67"/>
        <end position="87"/>
    </location>
</feature>
<evidence type="ECO:0000256" key="8">
    <source>
        <dbReference type="SAM" id="Coils"/>
    </source>
</evidence>
<keyword evidence="3 7" id="KW-0547">Nucleotide-binding</keyword>
<dbReference type="FunFam" id="3.40.50.300:FF:000010">
    <property type="entry name" value="Chaperone clpB 1, putative"/>
    <property type="match status" value="1"/>
</dbReference>
<dbReference type="InterPro" id="IPR028299">
    <property type="entry name" value="ClpA/B_CS2"/>
</dbReference>
<evidence type="ECO:0000256" key="9">
    <source>
        <dbReference type="SAM" id="MobiDB-lite"/>
    </source>
</evidence>
<dbReference type="InterPro" id="IPR001270">
    <property type="entry name" value="ClpA/B"/>
</dbReference>
<dbReference type="PANTHER" id="PTHR11638">
    <property type="entry name" value="ATP-DEPENDENT CLP PROTEASE"/>
    <property type="match status" value="1"/>
</dbReference>
<dbReference type="GO" id="GO:0005524">
    <property type="term" value="F:ATP binding"/>
    <property type="evidence" value="ECO:0007669"/>
    <property type="project" value="UniProtKB-KW"/>
</dbReference>
<dbReference type="InterPro" id="IPR036628">
    <property type="entry name" value="Clp_N_dom_sf"/>
</dbReference>
<dbReference type="PROSITE" id="PS51903">
    <property type="entry name" value="CLP_R"/>
    <property type="match status" value="1"/>
</dbReference>
<evidence type="ECO:0000256" key="6">
    <source>
        <dbReference type="PROSITE-ProRule" id="PRU01251"/>
    </source>
</evidence>
<dbReference type="GO" id="GO:0016887">
    <property type="term" value="F:ATP hydrolysis activity"/>
    <property type="evidence" value="ECO:0007669"/>
    <property type="project" value="InterPro"/>
</dbReference>